<reference evidence="1" key="1">
    <citation type="submission" date="2018-02" db="EMBL/GenBank/DDBJ databases">
        <title>Rhizophora mucronata_Transcriptome.</title>
        <authorList>
            <person name="Meera S.P."/>
            <person name="Sreeshan A."/>
            <person name="Augustine A."/>
        </authorList>
    </citation>
    <scope>NUCLEOTIDE SEQUENCE</scope>
    <source>
        <tissue evidence="1">Leaf</tissue>
    </source>
</reference>
<proteinExistence type="predicted"/>
<evidence type="ECO:0000313" key="1">
    <source>
        <dbReference type="EMBL" id="MBX25765.1"/>
    </source>
</evidence>
<sequence>MEILTASDRDFHLSPPALPTAATDLFLGCSFLYCSLNSSLKSSNQQTEKKFTSLGQEVNAMKMSRMNACNRIQFSFFSSYIF</sequence>
<dbReference type="EMBL" id="GGEC01045281">
    <property type="protein sequence ID" value="MBX25765.1"/>
    <property type="molecule type" value="Transcribed_RNA"/>
</dbReference>
<name>A0A2P2M696_RHIMU</name>
<protein>
    <submittedName>
        <fullName evidence="1">Uncharacterized protein MANES_18G003900</fullName>
    </submittedName>
</protein>
<dbReference type="AlphaFoldDB" id="A0A2P2M696"/>
<organism evidence="1">
    <name type="scientific">Rhizophora mucronata</name>
    <name type="common">Asiatic mangrove</name>
    <dbReference type="NCBI Taxonomy" id="61149"/>
    <lineage>
        <taxon>Eukaryota</taxon>
        <taxon>Viridiplantae</taxon>
        <taxon>Streptophyta</taxon>
        <taxon>Embryophyta</taxon>
        <taxon>Tracheophyta</taxon>
        <taxon>Spermatophyta</taxon>
        <taxon>Magnoliopsida</taxon>
        <taxon>eudicotyledons</taxon>
        <taxon>Gunneridae</taxon>
        <taxon>Pentapetalae</taxon>
        <taxon>rosids</taxon>
        <taxon>fabids</taxon>
        <taxon>Malpighiales</taxon>
        <taxon>Rhizophoraceae</taxon>
        <taxon>Rhizophora</taxon>
    </lineage>
</organism>
<accession>A0A2P2M696</accession>